<dbReference type="GO" id="GO:0016251">
    <property type="term" value="F:RNA polymerase II general transcription initiation factor activity"/>
    <property type="evidence" value="ECO:0007669"/>
    <property type="project" value="TreeGrafter"/>
</dbReference>
<sequence>MTKDARDILIDCCVEFISLVSSEANDIMERESKKTISPEHVGDALKELGFPEYVQEVLATAGDQKEQLKSREKKTSKMDQSGLSQEELEAKQRELFQMATDKYNQGPAE</sequence>
<keyword evidence="2" id="KW-0539">Nucleus</keyword>
<accession>A0A8H3IQS8</accession>
<feature type="region of interest" description="Disordered" evidence="7">
    <location>
        <begin position="64"/>
        <end position="109"/>
    </location>
</feature>
<feature type="domain" description="Transcription factor CBF/NF-Y/archaeal histone" evidence="8">
    <location>
        <begin position="1"/>
        <end position="45"/>
    </location>
</feature>
<comment type="function">
    <text evidence="3">Part of the NCT transcriptional regulatory complex that acts as a key regulator of ergosterol biosynthesis and the azole exporter cdr1B. The NCT complex binds the promoters of genes linked to azole susceptibility, and especially represses the expression of cdr1B transporter.</text>
</comment>
<evidence type="ECO:0000256" key="4">
    <source>
        <dbReference type="ARBA" id="ARBA00065193"/>
    </source>
</evidence>
<dbReference type="Proteomes" id="UP000664521">
    <property type="component" value="Unassembled WGS sequence"/>
</dbReference>
<proteinExistence type="predicted"/>
<comment type="subcellular location">
    <subcellularLocation>
        <location evidence="1">Nucleus</location>
    </subcellularLocation>
</comment>
<protein>
    <recommendedName>
        <fullName evidence="5">NCT transcriptional regulatory complex subunit B</fullName>
    </recommendedName>
    <alternativeName>
        <fullName evidence="6">Negative cofactor 2 B</fullName>
    </alternativeName>
</protein>
<dbReference type="EMBL" id="CAJPDS010000034">
    <property type="protein sequence ID" value="CAF9923930.1"/>
    <property type="molecule type" value="Genomic_DNA"/>
</dbReference>
<dbReference type="FunFam" id="1.10.20.10:FF:000019">
    <property type="entry name" value="Negative cofactor 2 beta"/>
    <property type="match status" value="1"/>
</dbReference>
<evidence type="ECO:0000256" key="1">
    <source>
        <dbReference type="ARBA" id="ARBA00004123"/>
    </source>
</evidence>
<dbReference type="Gene3D" id="1.10.20.10">
    <property type="entry name" value="Histone, subunit A"/>
    <property type="match status" value="1"/>
</dbReference>
<dbReference type="OrthoDB" id="601405at2759"/>
<dbReference type="GO" id="GO:0017054">
    <property type="term" value="C:negative cofactor 2 complex"/>
    <property type="evidence" value="ECO:0007669"/>
    <property type="project" value="InterPro"/>
</dbReference>
<organism evidence="9 10">
    <name type="scientific">Heterodermia speciosa</name>
    <dbReference type="NCBI Taxonomy" id="116794"/>
    <lineage>
        <taxon>Eukaryota</taxon>
        <taxon>Fungi</taxon>
        <taxon>Dikarya</taxon>
        <taxon>Ascomycota</taxon>
        <taxon>Pezizomycotina</taxon>
        <taxon>Lecanoromycetes</taxon>
        <taxon>OSLEUM clade</taxon>
        <taxon>Lecanoromycetidae</taxon>
        <taxon>Caliciales</taxon>
        <taxon>Physciaceae</taxon>
        <taxon>Heterodermia</taxon>
    </lineage>
</organism>
<evidence type="ECO:0000256" key="7">
    <source>
        <dbReference type="SAM" id="MobiDB-lite"/>
    </source>
</evidence>
<evidence type="ECO:0000313" key="10">
    <source>
        <dbReference type="Proteomes" id="UP000664521"/>
    </source>
</evidence>
<dbReference type="Pfam" id="PF00808">
    <property type="entry name" value="CBFD_NFYB_HMF"/>
    <property type="match status" value="1"/>
</dbReference>
<evidence type="ECO:0000313" key="9">
    <source>
        <dbReference type="EMBL" id="CAF9923930.1"/>
    </source>
</evidence>
<evidence type="ECO:0000256" key="3">
    <source>
        <dbReference type="ARBA" id="ARBA00053814"/>
    </source>
</evidence>
<dbReference type="SUPFAM" id="SSF47113">
    <property type="entry name" value="Histone-fold"/>
    <property type="match status" value="1"/>
</dbReference>
<dbReference type="PANTHER" id="PTHR46138">
    <property type="entry name" value="PROTEIN DR1"/>
    <property type="match status" value="1"/>
</dbReference>
<evidence type="ECO:0000259" key="8">
    <source>
        <dbReference type="Pfam" id="PF00808"/>
    </source>
</evidence>
<dbReference type="GO" id="GO:0000122">
    <property type="term" value="P:negative regulation of transcription by RNA polymerase II"/>
    <property type="evidence" value="ECO:0007669"/>
    <property type="project" value="InterPro"/>
</dbReference>
<dbReference type="InterPro" id="IPR003958">
    <property type="entry name" value="CBFA_NFYB_domain"/>
</dbReference>
<dbReference type="GO" id="GO:0046982">
    <property type="term" value="F:protein heterodimerization activity"/>
    <property type="evidence" value="ECO:0007669"/>
    <property type="project" value="InterPro"/>
</dbReference>
<dbReference type="InterPro" id="IPR042225">
    <property type="entry name" value="Ncb2"/>
</dbReference>
<dbReference type="PANTHER" id="PTHR46138:SF1">
    <property type="entry name" value="PROTEIN DR1"/>
    <property type="match status" value="1"/>
</dbReference>
<gene>
    <name evidence="9" type="ORF">HETSPECPRED_005462</name>
</gene>
<reference evidence="9" key="1">
    <citation type="submission" date="2021-03" db="EMBL/GenBank/DDBJ databases">
        <authorList>
            <person name="Tagirdzhanova G."/>
        </authorList>
    </citation>
    <scope>NUCLEOTIDE SEQUENCE</scope>
</reference>
<dbReference type="AlphaFoldDB" id="A0A8H3IQS8"/>
<name>A0A8H3IQS8_9LECA</name>
<evidence type="ECO:0000256" key="6">
    <source>
        <dbReference type="ARBA" id="ARBA00079659"/>
    </source>
</evidence>
<evidence type="ECO:0000256" key="5">
    <source>
        <dbReference type="ARBA" id="ARBA00072420"/>
    </source>
</evidence>
<evidence type="ECO:0000256" key="2">
    <source>
        <dbReference type="ARBA" id="ARBA00023242"/>
    </source>
</evidence>
<dbReference type="CDD" id="cd22905">
    <property type="entry name" value="HFD_Dr1"/>
    <property type="match status" value="1"/>
</dbReference>
<dbReference type="GO" id="GO:0051123">
    <property type="term" value="P:RNA polymerase II preinitiation complex assembly"/>
    <property type="evidence" value="ECO:0007669"/>
    <property type="project" value="TreeGrafter"/>
</dbReference>
<comment type="caution">
    <text evidence="9">The sequence shown here is derived from an EMBL/GenBank/DDBJ whole genome shotgun (WGS) entry which is preliminary data.</text>
</comment>
<dbReference type="InterPro" id="IPR009072">
    <property type="entry name" value="Histone-fold"/>
</dbReference>
<keyword evidence="10" id="KW-1185">Reference proteome</keyword>
<feature type="compositionally biased region" description="Basic and acidic residues" evidence="7">
    <location>
        <begin position="64"/>
        <end position="77"/>
    </location>
</feature>
<comment type="subunit">
    <text evidence="4">Forms the NCT transcriptional regulatory complex with nctA and mot1.</text>
</comment>
<dbReference type="GO" id="GO:0017025">
    <property type="term" value="F:TBP-class protein binding"/>
    <property type="evidence" value="ECO:0007669"/>
    <property type="project" value="TreeGrafter"/>
</dbReference>